<organism evidence="7 8">
    <name type="scientific">Geotalea uraniireducens</name>
    <dbReference type="NCBI Taxonomy" id="351604"/>
    <lineage>
        <taxon>Bacteria</taxon>
        <taxon>Pseudomonadati</taxon>
        <taxon>Thermodesulfobacteriota</taxon>
        <taxon>Desulfuromonadia</taxon>
        <taxon>Geobacterales</taxon>
        <taxon>Geobacteraceae</taxon>
        <taxon>Geotalea</taxon>
    </lineage>
</organism>
<feature type="transmembrane region" description="Helical" evidence="5">
    <location>
        <begin position="134"/>
        <end position="161"/>
    </location>
</feature>
<dbReference type="Gene3D" id="2.30.30.60">
    <property type="match status" value="1"/>
</dbReference>
<keyword evidence="3 5" id="KW-1133">Transmembrane helix</keyword>
<dbReference type="InterPro" id="IPR010920">
    <property type="entry name" value="LSM_dom_sf"/>
</dbReference>
<accession>A0ABN6VX47</accession>
<feature type="domain" description="Mechanosensitive ion channel MscS" evidence="6">
    <location>
        <begin position="189"/>
        <end position="255"/>
    </location>
</feature>
<reference evidence="7 8" key="1">
    <citation type="submission" date="2022-12" db="EMBL/GenBank/DDBJ databases">
        <title>Polyphasic characterization of Geotalea uranireducens NIT-SL11 newly isolated from a complex of sewage sludge and microbially reduced graphene oxide.</title>
        <authorList>
            <person name="Xie L."/>
            <person name="Yoshida N."/>
            <person name="Meng L."/>
        </authorList>
    </citation>
    <scope>NUCLEOTIDE SEQUENCE [LARGE SCALE GENOMIC DNA]</scope>
    <source>
        <strain evidence="7 8">NIT-SL11</strain>
    </source>
</reference>
<dbReference type="SUPFAM" id="SSF50182">
    <property type="entry name" value="Sm-like ribonucleoproteins"/>
    <property type="match status" value="1"/>
</dbReference>
<feature type="transmembrane region" description="Helical" evidence="5">
    <location>
        <begin position="90"/>
        <end position="113"/>
    </location>
</feature>
<keyword evidence="4 5" id="KW-0472">Membrane</keyword>
<feature type="transmembrane region" description="Helical" evidence="5">
    <location>
        <begin position="167"/>
        <end position="186"/>
    </location>
</feature>
<evidence type="ECO:0000313" key="8">
    <source>
        <dbReference type="Proteomes" id="UP001317705"/>
    </source>
</evidence>
<dbReference type="Pfam" id="PF00924">
    <property type="entry name" value="MS_channel_2nd"/>
    <property type="match status" value="1"/>
</dbReference>
<protein>
    <submittedName>
        <fullName evidence="7">Mechanosensitive ion channel protein MscS</fullName>
    </submittedName>
</protein>
<comment type="subcellular location">
    <subcellularLocation>
        <location evidence="1">Membrane</location>
    </subcellularLocation>
</comment>
<keyword evidence="8" id="KW-1185">Reference proteome</keyword>
<dbReference type="PANTHER" id="PTHR30566">
    <property type="entry name" value="YNAI-RELATED MECHANOSENSITIVE ION CHANNEL"/>
    <property type="match status" value="1"/>
</dbReference>
<dbReference type="Gene3D" id="1.10.287.1260">
    <property type="match status" value="1"/>
</dbReference>
<evidence type="ECO:0000256" key="4">
    <source>
        <dbReference type="ARBA" id="ARBA00023136"/>
    </source>
</evidence>
<evidence type="ECO:0000259" key="6">
    <source>
        <dbReference type="Pfam" id="PF00924"/>
    </source>
</evidence>
<dbReference type="EMBL" id="AP027151">
    <property type="protein sequence ID" value="BDV42990.1"/>
    <property type="molecule type" value="Genomic_DNA"/>
</dbReference>
<evidence type="ECO:0000256" key="5">
    <source>
        <dbReference type="SAM" id="Phobius"/>
    </source>
</evidence>
<evidence type="ECO:0000313" key="7">
    <source>
        <dbReference type="EMBL" id="BDV42990.1"/>
    </source>
</evidence>
<sequence>MNRFGSWREIFQWDNLMVSAGLAVTALLAGVVLFRLLWSFLGRLVEQTAAKQGAILIARLRRPARVTIPLLVLMVVQPTLAFPAEVRELLQHLFSILFIAATSWLLIDVIVAGRDIVLSRYDFEAKDNLRARAVYTQLTVLVKIAVVIVSIVAVATMLMTFERIRQVGMSILASAGIAGIIIGFAAQRSIATLLAGLQIAITQPIRLGDIVIVEGEWGTVEEISLTYVVIRIWDLRRLVVPVTYFLDKPFQNWTRVSANLLGTVFIYTDYTLPVEELRQELHRILESSANWDRETWGLQMTKVSEQTMELRALMSAADSTAVWDLRCEVREKLVEFIRRHYPASLPRLRTELHGELPGGSLPLT</sequence>
<dbReference type="Proteomes" id="UP001317705">
    <property type="component" value="Chromosome"/>
</dbReference>
<evidence type="ECO:0000256" key="3">
    <source>
        <dbReference type="ARBA" id="ARBA00022989"/>
    </source>
</evidence>
<dbReference type="PANTHER" id="PTHR30566:SF25">
    <property type="entry name" value="INNER MEMBRANE PROTEIN"/>
    <property type="match status" value="1"/>
</dbReference>
<feature type="transmembrane region" description="Helical" evidence="5">
    <location>
        <begin position="66"/>
        <end position="84"/>
    </location>
</feature>
<dbReference type="InterPro" id="IPR023408">
    <property type="entry name" value="MscS_beta-dom_sf"/>
</dbReference>
<proteinExistence type="predicted"/>
<feature type="transmembrane region" description="Helical" evidence="5">
    <location>
        <begin position="20"/>
        <end position="45"/>
    </location>
</feature>
<evidence type="ECO:0000256" key="1">
    <source>
        <dbReference type="ARBA" id="ARBA00004370"/>
    </source>
</evidence>
<dbReference type="RefSeq" id="WP_282003753.1">
    <property type="nucleotide sequence ID" value="NZ_AP027151.1"/>
</dbReference>
<dbReference type="InterPro" id="IPR006685">
    <property type="entry name" value="MscS_channel_2nd"/>
</dbReference>
<evidence type="ECO:0000256" key="2">
    <source>
        <dbReference type="ARBA" id="ARBA00022692"/>
    </source>
</evidence>
<gene>
    <name evidence="7" type="ORF">GURASL_19130</name>
</gene>
<keyword evidence="2 5" id="KW-0812">Transmembrane</keyword>
<name>A0ABN6VX47_9BACT</name>